<dbReference type="SUPFAM" id="SSF144232">
    <property type="entry name" value="HIT/MYND zinc finger-like"/>
    <property type="match status" value="1"/>
</dbReference>
<dbReference type="Gene3D" id="6.10.140.2220">
    <property type="match status" value="1"/>
</dbReference>
<evidence type="ECO:0000256" key="2">
    <source>
        <dbReference type="ARBA" id="ARBA00022771"/>
    </source>
</evidence>
<keyword evidence="3" id="KW-0862">Zinc</keyword>
<evidence type="ECO:0000256" key="3">
    <source>
        <dbReference type="ARBA" id="ARBA00022833"/>
    </source>
</evidence>
<proteinExistence type="predicted"/>
<reference evidence="7" key="1">
    <citation type="journal article" date="2022" name="bioRxiv">
        <title>Genomics of Preaxostyla Flagellates Illuminates Evolutionary Transitions and the Path Towards Mitochondrial Loss.</title>
        <authorList>
            <person name="Novak L.V.F."/>
            <person name="Treitli S.C."/>
            <person name="Pyrih J."/>
            <person name="Halakuc P."/>
            <person name="Pipaliya S.V."/>
            <person name="Vacek V."/>
            <person name="Brzon O."/>
            <person name="Soukal P."/>
            <person name="Eme L."/>
            <person name="Dacks J.B."/>
            <person name="Karnkowska A."/>
            <person name="Elias M."/>
            <person name="Hampl V."/>
        </authorList>
    </citation>
    <scope>NUCLEOTIDE SEQUENCE</scope>
    <source>
        <strain evidence="7">RCP-MX</strain>
    </source>
</reference>
<comment type="caution">
    <text evidence="7">The sequence shown here is derived from an EMBL/GenBank/DDBJ whole genome shotgun (WGS) entry which is preliminary data.</text>
</comment>
<name>A0ABQ8UVL0_9EUKA</name>
<evidence type="ECO:0000256" key="4">
    <source>
        <dbReference type="PROSITE-ProRule" id="PRU00134"/>
    </source>
</evidence>
<accession>A0ABQ8UVL0</accession>
<dbReference type="PROSITE" id="PS50865">
    <property type="entry name" value="ZF_MYND_2"/>
    <property type="match status" value="1"/>
</dbReference>
<evidence type="ECO:0000256" key="5">
    <source>
        <dbReference type="SAM" id="MobiDB-lite"/>
    </source>
</evidence>
<dbReference type="Pfam" id="PF01753">
    <property type="entry name" value="zf-MYND"/>
    <property type="match status" value="1"/>
</dbReference>
<evidence type="ECO:0000313" key="8">
    <source>
        <dbReference type="Proteomes" id="UP001141327"/>
    </source>
</evidence>
<protein>
    <recommendedName>
        <fullName evidence="6">MYND-type domain-containing protein</fullName>
    </recommendedName>
</protein>
<evidence type="ECO:0000256" key="1">
    <source>
        <dbReference type="ARBA" id="ARBA00022723"/>
    </source>
</evidence>
<dbReference type="InterPro" id="IPR002893">
    <property type="entry name" value="Znf_MYND"/>
</dbReference>
<feature type="region of interest" description="Disordered" evidence="5">
    <location>
        <begin position="177"/>
        <end position="206"/>
    </location>
</feature>
<feature type="compositionally biased region" description="Basic and acidic residues" evidence="5">
    <location>
        <begin position="283"/>
        <end position="301"/>
    </location>
</feature>
<keyword evidence="1" id="KW-0479">Metal-binding</keyword>
<organism evidence="7 8">
    <name type="scientific">Paratrimastix pyriformis</name>
    <dbReference type="NCBI Taxonomy" id="342808"/>
    <lineage>
        <taxon>Eukaryota</taxon>
        <taxon>Metamonada</taxon>
        <taxon>Preaxostyla</taxon>
        <taxon>Paratrimastigidae</taxon>
        <taxon>Paratrimastix</taxon>
    </lineage>
</organism>
<dbReference type="PROSITE" id="PS01360">
    <property type="entry name" value="ZF_MYND_1"/>
    <property type="match status" value="1"/>
</dbReference>
<evidence type="ECO:0000313" key="7">
    <source>
        <dbReference type="EMBL" id="KAJ4463123.1"/>
    </source>
</evidence>
<feature type="domain" description="MYND-type" evidence="6">
    <location>
        <begin position="4"/>
        <end position="45"/>
    </location>
</feature>
<sequence length="460" mass="50566">MKTCAGCGKSEETEGSFQQCGRCHQTCYCSRECQRNHWKSHKKECVAPAEPVPETDPNYPPEVQSGLADDLTALLCEIRDQPELRQDWFQRAYLGFTKWGRGLLAVHFSSPEHMKHDLEAIRNHQVCRFRVAYIGQDDSNLAHLSPRLPLGALRQSMGQYEPTSQFVVLAHLLLPEPTPPAEGDKSRPLSSMPPAAPAPATPGRLTPTLDKYAVIAANPDGRSVPLPSGAAPAAQVWLSGISDRVMTRLLSQGMGSLQDIQQALRSLEAATGLSPESESSADEPAKKSGMTREDREHEVQHSLDELASKGLLEGELPADLRAHLDRYVAEGAPVMRTIDSPNGPVAICLRRHDDPPPEREFSAFLSDLLIREARWKEEHPEQHVMPAICQHLASPAPAVMERQHDSGSIPRPVTAVRTVLNPILRGRANPMAFQGFRGVHFHGDGLCGERIARAAWVGRA</sequence>
<keyword evidence="2 4" id="KW-0863">Zinc-finger</keyword>
<evidence type="ECO:0000259" key="6">
    <source>
        <dbReference type="PROSITE" id="PS50865"/>
    </source>
</evidence>
<keyword evidence="8" id="KW-1185">Reference proteome</keyword>
<dbReference type="Proteomes" id="UP001141327">
    <property type="component" value="Unassembled WGS sequence"/>
</dbReference>
<dbReference type="EMBL" id="JAPMOS010000001">
    <property type="protein sequence ID" value="KAJ4463123.1"/>
    <property type="molecule type" value="Genomic_DNA"/>
</dbReference>
<gene>
    <name evidence="7" type="ORF">PAPYR_397</name>
</gene>
<feature type="region of interest" description="Disordered" evidence="5">
    <location>
        <begin position="270"/>
        <end position="301"/>
    </location>
</feature>